<evidence type="ECO:0000313" key="3">
    <source>
        <dbReference type="EMBL" id="SAL39683.1"/>
    </source>
</evidence>
<dbReference type="Proteomes" id="UP000054683">
    <property type="component" value="Unassembled WGS sequence"/>
</dbReference>
<accession>A0A158H6S1</accession>
<dbReference type="OrthoDB" id="5351104at2"/>
<evidence type="ECO:0000313" key="4">
    <source>
        <dbReference type="Proteomes" id="UP000054683"/>
    </source>
</evidence>
<dbReference type="InterPro" id="IPR005094">
    <property type="entry name" value="Endonuclease_MobA/VirD2"/>
</dbReference>
<dbReference type="Pfam" id="PF03432">
    <property type="entry name" value="Relaxase"/>
    <property type="match status" value="1"/>
</dbReference>
<sequence>MIVRIFNAGISKGESPVNYLLGERDHTGEQRAFMPVVLSGSPDTTIAVINSIQRKHRYVSGAIAFRDTERLTREQLHRVIRTFKETFCPGLSGDQFNSLFVLHEDKGNTEVHFVVPMIELASGRGKRMNIHPPGAQNIRLYEAFTQVMNHDLGYAQVVPDPLKLAVGGFERRTEVGQRDRDNKLFLHKHLTRIIRSGEVANRDQLCRVLSDEFGVEITRQGQDYIAVKFPGDARAKRFRGPFYRADADYGQLLRQARKAKQDRYLSPSEYQQARATLDELVEARRQFNVQAYLSPRRLRPSGPRPVRRTKYKPITTSHKETDMKPEIATIKQIVREAMQVAGLIRASCPIPTAVRSKANVLKSMQGIRERATYQADEDRTHADMELIHEIEGALGDIQSDVNGATADVNHAKTPEERSRAELRLIRLMAQKRRLEIQLAQTKIRQLNKVGSKKQV</sequence>
<dbReference type="RefSeq" id="WP_062087587.1">
    <property type="nucleotide sequence ID" value="NZ_FCOK02000025.1"/>
</dbReference>
<dbReference type="AlphaFoldDB" id="A0A158H6S1"/>
<evidence type="ECO:0000256" key="1">
    <source>
        <dbReference type="SAM" id="Coils"/>
    </source>
</evidence>
<dbReference type="EMBL" id="FCOK02000025">
    <property type="protein sequence ID" value="SAL39683.1"/>
    <property type="molecule type" value="Genomic_DNA"/>
</dbReference>
<feature type="coiled-coil region" evidence="1">
    <location>
        <begin position="417"/>
        <end position="444"/>
    </location>
</feature>
<keyword evidence="1" id="KW-0175">Coiled coil</keyword>
<name>A0A158H6S1_9BURK</name>
<protein>
    <submittedName>
        <fullName evidence="3">Relaxase/mobilization nuclease family protein</fullName>
    </submittedName>
</protein>
<proteinExistence type="predicted"/>
<organism evidence="3 4">
    <name type="scientific">Caballeronia udeis</name>
    <dbReference type="NCBI Taxonomy" id="1232866"/>
    <lineage>
        <taxon>Bacteria</taxon>
        <taxon>Pseudomonadati</taxon>
        <taxon>Pseudomonadota</taxon>
        <taxon>Betaproteobacteria</taxon>
        <taxon>Burkholderiales</taxon>
        <taxon>Burkholderiaceae</taxon>
        <taxon>Caballeronia</taxon>
    </lineage>
</organism>
<feature type="domain" description="MobA/VirD2-like nuclease" evidence="2">
    <location>
        <begin position="55"/>
        <end position="124"/>
    </location>
</feature>
<reference evidence="3 4" key="1">
    <citation type="submission" date="2016-01" db="EMBL/GenBank/DDBJ databases">
        <authorList>
            <person name="Oliw E.H."/>
        </authorList>
    </citation>
    <scope>NUCLEOTIDE SEQUENCE [LARGE SCALE GENOMIC DNA]</scope>
    <source>
        <strain evidence="3">LMG 27134</strain>
    </source>
</reference>
<gene>
    <name evidence="3" type="ORF">AWB69_03975</name>
</gene>
<evidence type="ECO:0000259" key="2">
    <source>
        <dbReference type="Pfam" id="PF03432"/>
    </source>
</evidence>